<dbReference type="SUPFAM" id="SSF53474">
    <property type="entry name" value="alpha/beta-Hydrolases"/>
    <property type="match status" value="1"/>
</dbReference>
<dbReference type="EMBL" id="JASCXX010000008">
    <property type="protein sequence ID" value="MDI6449035.1"/>
    <property type="molecule type" value="Genomic_DNA"/>
</dbReference>
<dbReference type="InterPro" id="IPR029058">
    <property type="entry name" value="AB_hydrolase_fold"/>
</dbReference>
<comment type="caution">
    <text evidence="2">The sequence shown here is derived from an EMBL/GenBank/DDBJ whole genome shotgun (WGS) entry which is preliminary data.</text>
</comment>
<sequence length="371" mass="41262">MGLLLGVFAFLSMASDWLPPESIRPFFEPPAAFVGDLGVYRSPLMFDDGSPVETPEDWPRRREEILAAWRDWLGDWPPLIASPEIRYLEQTERDGVAQHKVRVEIAPGKQTAAGYLLVPDGAGPFPAVLVVYYDAETGVGLGRELRDFGYQLALRGFVALSIGTPEFASLDAPYKPLWDVPTGRPPLQPLSALAYVAANCHTALANLPQVDPDRIGVVGHSYGGKWAMFASCLYDRFACAAWSDPGIVFDEARPNVNYWEPWYLGWDPDVQRQRGVPSETSLRTGPYRQMVETGRDLHELHALMAPRPFLVSGGAEDPPDRWRALNHTVAVNTLLGRSHRVAMTNRQTHAPTAESNSRIYEFLAYCLGSKR</sequence>
<accession>A0AAW6TWN9</accession>
<dbReference type="PANTHER" id="PTHR22946">
    <property type="entry name" value="DIENELACTONE HYDROLASE DOMAIN-CONTAINING PROTEIN-RELATED"/>
    <property type="match status" value="1"/>
</dbReference>
<reference evidence="2" key="1">
    <citation type="submission" date="2023-05" db="EMBL/GenBank/DDBJ databases">
        <title>Anaerotaeda fermentans gen. nov., sp. nov., a novel anaerobic planctomycete of the new family within the order Sedimentisphaerales isolated from Taman Peninsula, Russia.</title>
        <authorList>
            <person name="Khomyakova M.A."/>
            <person name="Merkel A.Y."/>
            <person name="Slobodkin A.I."/>
        </authorList>
    </citation>
    <scope>NUCLEOTIDE SEQUENCE</scope>
    <source>
        <strain evidence="2">M17dextr</strain>
    </source>
</reference>
<dbReference type="Proteomes" id="UP001431776">
    <property type="component" value="Unassembled WGS sequence"/>
</dbReference>
<dbReference type="GO" id="GO:0008236">
    <property type="term" value="F:serine-type peptidase activity"/>
    <property type="evidence" value="ECO:0007669"/>
    <property type="project" value="InterPro"/>
</dbReference>
<proteinExistence type="predicted"/>
<dbReference type="GO" id="GO:0006508">
    <property type="term" value="P:proteolysis"/>
    <property type="evidence" value="ECO:0007669"/>
    <property type="project" value="InterPro"/>
</dbReference>
<dbReference type="AlphaFoldDB" id="A0AAW6TWN9"/>
<organism evidence="2 3">
    <name type="scientific">Anaerobaca lacustris</name>
    <dbReference type="NCBI Taxonomy" id="3044600"/>
    <lineage>
        <taxon>Bacteria</taxon>
        <taxon>Pseudomonadati</taxon>
        <taxon>Planctomycetota</taxon>
        <taxon>Phycisphaerae</taxon>
        <taxon>Sedimentisphaerales</taxon>
        <taxon>Anaerobacaceae</taxon>
        <taxon>Anaerobaca</taxon>
    </lineage>
</organism>
<dbReference type="InterPro" id="IPR001375">
    <property type="entry name" value="Peptidase_S9_cat"/>
</dbReference>
<keyword evidence="3" id="KW-1185">Reference proteome</keyword>
<protein>
    <submittedName>
        <fullName evidence="2">Prolyl oligopeptidase family serine peptidase</fullName>
    </submittedName>
</protein>
<evidence type="ECO:0000313" key="2">
    <source>
        <dbReference type="EMBL" id="MDI6449035.1"/>
    </source>
</evidence>
<dbReference type="InterPro" id="IPR050261">
    <property type="entry name" value="FrsA_esterase"/>
</dbReference>
<feature type="domain" description="Peptidase S9 prolyl oligopeptidase catalytic" evidence="1">
    <location>
        <begin position="199"/>
        <end position="267"/>
    </location>
</feature>
<dbReference type="Pfam" id="PF00326">
    <property type="entry name" value="Peptidase_S9"/>
    <property type="match status" value="1"/>
</dbReference>
<gene>
    <name evidence="2" type="ORF">QJ522_08270</name>
</gene>
<dbReference type="RefSeq" id="WP_349244444.1">
    <property type="nucleotide sequence ID" value="NZ_JASCXX010000008.1"/>
</dbReference>
<name>A0AAW6TWN9_9BACT</name>
<evidence type="ECO:0000259" key="1">
    <source>
        <dbReference type="Pfam" id="PF00326"/>
    </source>
</evidence>
<dbReference type="Gene3D" id="3.40.50.1820">
    <property type="entry name" value="alpha/beta hydrolase"/>
    <property type="match status" value="1"/>
</dbReference>
<evidence type="ECO:0000313" key="3">
    <source>
        <dbReference type="Proteomes" id="UP001431776"/>
    </source>
</evidence>